<dbReference type="AlphaFoldDB" id="A0A9P3ET03"/>
<name>A0A9P3ET03_9EURO</name>
<keyword evidence="2" id="KW-1185">Reference proteome</keyword>
<dbReference type="Proteomes" id="UP001043456">
    <property type="component" value="Unassembled WGS sequence"/>
</dbReference>
<proteinExistence type="predicted"/>
<dbReference type="GeneID" id="67004521"/>
<protein>
    <submittedName>
        <fullName evidence="1">Uncharacterized protein</fullName>
    </submittedName>
</protein>
<evidence type="ECO:0000313" key="2">
    <source>
        <dbReference type="Proteomes" id="UP001043456"/>
    </source>
</evidence>
<organism evidence="1 2">
    <name type="scientific">Aspergillus pseudoviridinutans</name>
    <dbReference type="NCBI Taxonomy" id="1517512"/>
    <lineage>
        <taxon>Eukaryota</taxon>
        <taxon>Fungi</taxon>
        <taxon>Dikarya</taxon>
        <taxon>Ascomycota</taxon>
        <taxon>Pezizomycotina</taxon>
        <taxon>Eurotiomycetes</taxon>
        <taxon>Eurotiomycetidae</taxon>
        <taxon>Eurotiales</taxon>
        <taxon>Aspergillaceae</taxon>
        <taxon>Aspergillus</taxon>
        <taxon>Aspergillus subgen. Fumigati</taxon>
    </lineage>
</organism>
<gene>
    <name evidence="1" type="ORF">Asppvi_005910</name>
</gene>
<reference evidence="1 2" key="1">
    <citation type="submission" date="2018-10" db="EMBL/GenBank/DDBJ databases">
        <title>Pan-genome distribution and transcriptional activeness of fungal secondary metabolism genes in Aspergillus section Fumigati.</title>
        <authorList>
            <person name="Takahashi H."/>
            <person name="Umemura M."/>
            <person name="Ninomiya A."/>
            <person name="Kusuya Y."/>
            <person name="Urayama S."/>
            <person name="Shimizu M."/>
            <person name="Watanabe A."/>
            <person name="Kamei K."/>
            <person name="Yaguchi T."/>
            <person name="Hagiwara D."/>
        </authorList>
    </citation>
    <scope>NUCLEOTIDE SEQUENCE [LARGE SCALE GENOMIC DNA]</scope>
    <source>
        <strain evidence="1 2">IFM 55266</strain>
    </source>
</reference>
<dbReference type="OrthoDB" id="4502952at2759"/>
<sequence>MAYSNGACSQLTTSVDGGYRATLLAKNFILTVSQASVDAAVIGHLEPREHPAEDREPLGVDETRYLLDHGHSFSTKDATIGWALYGAYDSEPPAQLADGQWDEKLSQTVLDEFQTRNLKLSLRDEIKAYRKQWVSFIATGERDFKGLALRDIAAELSKLEGHFHQAEKQQVKRKSTDLGLDSELIAEEDINHREFIHRTEHKFPQQWKERIKRVGEFVDMQLWRLKLLFFDDVKLVNNQNAGDALDIFKEEGEMMEAFALHYDLDPGIEHSDAGFAAAKALDTLLRYHHRVMAKARMLYFCEQIDRRLSARNTGWNILLA</sequence>
<dbReference type="EMBL" id="BHVY01000004">
    <property type="protein sequence ID" value="GIJ87011.1"/>
    <property type="molecule type" value="Genomic_DNA"/>
</dbReference>
<dbReference type="RefSeq" id="XP_043157757.1">
    <property type="nucleotide sequence ID" value="XM_043301822.1"/>
</dbReference>
<comment type="caution">
    <text evidence="1">The sequence shown here is derived from an EMBL/GenBank/DDBJ whole genome shotgun (WGS) entry which is preliminary data.</text>
</comment>
<evidence type="ECO:0000313" key="1">
    <source>
        <dbReference type="EMBL" id="GIJ87011.1"/>
    </source>
</evidence>
<accession>A0A9P3ET03</accession>